<dbReference type="InterPro" id="IPR050131">
    <property type="entry name" value="Peptidase_S8_subtilisin-like"/>
</dbReference>
<dbReference type="Proteomes" id="UP000030651">
    <property type="component" value="Unassembled WGS sequence"/>
</dbReference>
<dbReference type="PRINTS" id="PR00723">
    <property type="entry name" value="SUBTILISIN"/>
</dbReference>
<dbReference type="OrthoDB" id="206201at2759"/>
<dbReference type="PANTHER" id="PTHR43806">
    <property type="entry name" value="PEPTIDASE S8"/>
    <property type="match status" value="1"/>
</dbReference>
<protein>
    <submittedName>
        <fullName evidence="11">Cuticle-degrading protease</fullName>
    </submittedName>
</protein>
<dbReference type="eggNOG" id="KOG1153">
    <property type="taxonomic scope" value="Eukaryota"/>
</dbReference>
<dbReference type="HOGENOM" id="CLU_011263_1_4_1"/>
<evidence type="ECO:0000256" key="6">
    <source>
        <dbReference type="PROSITE-ProRule" id="PRU01240"/>
    </source>
</evidence>
<dbReference type="OMA" id="DNPPSWG"/>
<dbReference type="SUPFAM" id="SSF54897">
    <property type="entry name" value="Protease propeptides/inhibitors"/>
    <property type="match status" value="1"/>
</dbReference>
<dbReference type="InParanoid" id="W3WKM0"/>
<evidence type="ECO:0000313" key="11">
    <source>
        <dbReference type="EMBL" id="ETS74475.1"/>
    </source>
</evidence>
<dbReference type="Pfam" id="PF05922">
    <property type="entry name" value="Inhibitor_I9"/>
    <property type="match status" value="1"/>
</dbReference>
<dbReference type="InterPro" id="IPR015500">
    <property type="entry name" value="Peptidase_S8_subtilisin-rel"/>
</dbReference>
<dbReference type="FunFam" id="3.40.50.200:FF:000014">
    <property type="entry name" value="Proteinase K"/>
    <property type="match status" value="1"/>
</dbReference>
<dbReference type="Gene3D" id="3.30.70.80">
    <property type="entry name" value="Peptidase S8 propeptide/proteinase inhibitor I9"/>
    <property type="match status" value="1"/>
</dbReference>
<dbReference type="InterPro" id="IPR000209">
    <property type="entry name" value="Peptidase_S8/S53_dom"/>
</dbReference>
<dbReference type="PROSITE" id="PS00136">
    <property type="entry name" value="SUBTILASE_ASP"/>
    <property type="match status" value="1"/>
</dbReference>
<dbReference type="GeneID" id="19279354"/>
<dbReference type="KEGG" id="pfy:PFICI_14341"/>
<keyword evidence="12" id="KW-1185">Reference proteome</keyword>
<dbReference type="Pfam" id="PF00082">
    <property type="entry name" value="Peptidase_S8"/>
    <property type="match status" value="1"/>
</dbReference>
<dbReference type="RefSeq" id="XP_007841113.1">
    <property type="nucleotide sequence ID" value="XM_007842922.1"/>
</dbReference>
<proteinExistence type="inferred from homology"/>
<organism evidence="11 12">
    <name type="scientific">Pestalotiopsis fici (strain W106-1 / CGMCC3.15140)</name>
    <dbReference type="NCBI Taxonomy" id="1229662"/>
    <lineage>
        <taxon>Eukaryota</taxon>
        <taxon>Fungi</taxon>
        <taxon>Dikarya</taxon>
        <taxon>Ascomycota</taxon>
        <taxon>Pezizomycotina</taxon>
        <taxon>Sordariomycetes</taxon>
        <taxon>Xylariomycetidae</taxon>
        <taxon>Amphisphaeriales</taxon>
        <taxon>Sporocadaceae</taxon>
        <taxon>Pestalotiopsis</taxon>
    </lineage>
</organism>
<dbReference type="EMBL" id="KI912120">
    <property type="protein sequence ID" value="ETS74475.1"/>
    <property type="molecule type" value="Genomic_DNA"/>
</dbReference>
<keyword evidence="4 6" id="KW-0378">Hydrolase</keyword>
<evidence type="ECO:0000259" key="9">
    <source>
        <dbReference type="Pfam" id="PF00082"/>
    </source>
</evidence>
<comment type="similarity">
    <text evidence="1 6 7">Belongs to the peptidase S8 family.</text>
</comment>
<dbReference type="Gene3D" id="3.40.50.200">
    <property type="entry name" value="Peptidase S8/S53 domain"/>
    <property type="match status" value="1"/>
</dbReference>
<keyword evidence="5 6" id="KW-0720">Serine protease</keyword>
<dbReference type="InterPro" id="IPR023827">
    <property type="entry name" value="Peptidase_S8_Asp-AS"/>
</dbReference>
<dbReference type="InterPro" id="IPR023828">
    <property type="entry name" value="Peptidase_S8_Ser-AS"/>
</dbReference>
<dbReference type="InterPro" id="IPR010259">
    <property type="entry name" value="S8pro/Inhibitor_I9"/>
</dbReference>
<dbReference type="SUPFAM" id="SSF52743">
    <property type="entry name" value="Subtilisin-like"/>
    <property type="match status" value="1"/>
</dbReference>
<dbReference type="InterPro" id="IPR034193">
    <property type="entry name" value="PCSK9_ProteinaseK-like"/>
</dbReference>
<name>W3WKM0_PESFW</name>
<dbReference type="GO" id="GO:0005576">
    <property type="term" value="C:extracellular region"/>
    <property type="evidence" value="ECO:0007669"/>
    <property type="project" value="UniProtKB-ARBA"/>
</dbReference>
<gene>
    <name evidence="11" type="ORF">PFICI_14341</name>
</gene>
<feature type="domain" description="Peptidase S8/S53" evidence="9">
    <location>
        <begin position="142"/>
        <end position="380"/>
    </location>
</feature>
<dbReference type="AlphaFoldDB" id="W3WKM0"/>
<evidence type="ECO:0000256" key="2">
    <source>
        <dbReference type="ARBA" id="ARBA00022670"/>
    </source>
</evidence>
<dbReference type="CDD" id="cd04077">
    <property type="entry name" value="Peptidases_S8_PCSK9_ProteinaseK_like"/>
    <property type="match status" value="1"/>
</dbReference>
<evidence type="ECO:0000256" key="3">
    <source>
        <dbReference type="ARBA" id="ARBA00022729"/>
    </source>
</evidence>
<dbReference type="PROSITE" id="PS00138">
    <property type="entry name" value="SUBTILASE_SER"/>
    <property type="match status" value="1"/>
</dbReference>
<keyword evidence="3 8" id="KW-0732">Signal</keyword>
<accession>W3WKM0</accession>
<sequence>MKAATILSLLPLALAAPASKRAGGPAPILKPRDAGDNLIEGQYIVKLKDGMTISSVDDTLSLFEGEAEHEWKVGNFKGFAAKLDEAALDKLANHPDVEYIEQDAVVSINAYVTQSSPPWGLGRISHTSLTTSSYVYDDSAGEGVCAYVIDTGILTTHNQFAGRATFLANYAGDGSNTDGNGHGTHVAGTIGGTTYGVAKKVSLYAVKVLNASGSGTNSGVISGMNYVTTDSQSRSCPNGAVANMSLGGSKSTAVNTAAANMVSAGVFLAVAAGNDGANAASYSPASESTACTVGATTSADALASYSNFGALVDILAPGSNVLSSWIGSNSASNTISGTSMATPHITGLGAYYLALEGAKTPAALCAYIQSTSTKSKISGVPSSTKNYLAFNSNPSVSILKHRITSR</sequence>
<feature type="chain" id="PRO_5012429621" evidence="8">
    <location>
        <begin position="16"/>
        <end position="406"/>
    </location>
</feature>
<evidence type="ECO:0000256" key="8">
    <source>
        <dbReference type="SAM" id="SignalP"/>
    </source>
</evidence>
<reference evidence="12" key="1">
    <citation type="journal article" date="2015" name="BMC Genomics">
        <title>Genomic and transcriptomic analysis of the endophytic fungus Pestalotiopsis fici reveals its lifestyle and high potential for synthesis of natural products.</title>
        <authorList>
            <person name="Wang X."/>
            <person name="Zhang X."/>
            <person name="Liu L."/>
            <person name="Xiang M."/>
            <person name="Wang W."/>
            <person name="Sun X."/>
            <person name="Che Y."/>
            <person name="Guo L."/>
            <person name="Liu G."/>
            <person name="Guo L."/>
            <person name="Wang C."/>
            <person name="Yin W.B."/>
            <person name="Stadler M."/>
            <person name="Zhang X."/>
            <person name="Liu X."/>
        </authorList>
    </citation>
    <scope>NUCLEOTIDE SEQUENCE [LARGE SCALE GENOMIC DNA]</scope>
    <source>
        <strain evidence="12">W106-1 / CGMCC3.15140</strain>
    </source>
</reference>
<dbReference type="PROSITE" id="PS51892">
    <property type="entry name" value="SUBTILASE"/>
    <property type="match status" value="1"/>
</dbReference>
<dbReference type="InterPro" id="IPR037045">
    <property type="entry name" value="S8pro/Inhibitor_I9_sf"/>
</dbReference>
<evidence type="ECO:0000256" key="7">
    <source>
        <dbReference type="RuleBase" id="RU003355"/>
    </source>
</evidence>
<dbReference type="InterPro" id="IPR036852">
    <property type="entry name" value="Peptidase_S8/S53_dom_sf"/>
</dbReference>
<dbReference type="GO" id="GO:0006508">
    <property type="term" value="P:proteolysis"/>
    <property type="evidence" value="ECO:0007669"/>
    <property type="project" value="UniProtKB-KW"/>
</dbReference>
<feature type="signal peptide" evidence="8">
    <location>
        <begin position="1"/>
        <end position="15"/>
    </location>
</feature>
<evidence type="ECO:0000256" key="5">
    <source>
        <dbReference type="ARBA" id="ARBA00022825"/>
    </source>
</evidence>
<feature type="active site" description="Charge relay system" evidence="6">
    <location>
        <position position="339"/>
    </location>
</feature>
<dbReference type="InterPro" id="IPR022398">
    <property type="entry name" value="Peptidase_S8_His-AS"/>
</dbReference>
<feature type="domain" description="Inhibitor I9" evidence="10">
    <location>
        <begin position="64"/>
        <end position="108"/>
    </location>
</feature>
<feature type="active site" description="Charge relay system" evidence="6">
    <location>
        <position position="150"/>
    </location>
</feature>
<evidence type="ECO:0000259" key="10">
    <source>
        <dbReference type="Pfam" id="PF05922"/>
    </source>
</evidence>
<evidence type="ECO:0000256" key="4">
    <source>
        <dbReference type="ARBA" id="ARBA00022801"/>
    </source>
</evidence>
<evidence type="ECO:0000256" key="1">
    <source>
        <dbReference type="ARBA" id="ARBA00011073"/>
    </source>
</evidence>
<dbReference type="GO" id="GO:0004252">
    <property type="term" value="F:serine-type endopeptidase activity"/>
    <property type="evidence" value="ECO:0007669"/>
    <property type="project" value="UniProtKB-UniRule"/>
</dbReference>
<keyword evidence="2 6" id="KW-0645">Protease</keyword>
<feature type="active site" description="Charge relay system" evidence="6">
    <location>
        <position position="182"/>
    </location>
</feature>
<dbReference type="PANTHER" id="PTHR43806:SF58">
    <property type="entry name" value="ALKALINE PROTEASE 1-RELATED"/>
    <property type="match status" value="1"/>
</dbReference>
<evidence type="ECO:0000313" key="12">
    <source>
        <dbReference type="Proteomes" id="UP000030651"/>
    </source>
</evidence>
<dbReference type="PROSITE" id="PS00137">
    <property type="entry name" value="SUBTILASE_HIS"/>
    <property type="match status" value="1"/>
</dbReference>